<protein>
    <recommendedName>
        <fullName evidence="6">Ion-translocating oxidoreductase complex subunit G</fullName>
        <ecNumber evidence="6">7.-.-.-</ecNumber>
    </recommendedName>
    <alternativeName>
        <fullName evidence="6">Rnf electron transport complex subunit G</fullName>
    </alternativeName>
</protein>
<dbReference type="GO" id="GO:0010181">
    <property type="term" value="F:FMN binding"/>
    <property type="evidence" value="ECO:0007669"/>
    <property type="project" value="InterPro"/>
</dbReference>
<proteinExistence type="inferred from homology"/>
<dbReference type="EC" id="7.-.-.-" evidence="6"/>
<keyword evidence="6" id="KW-1133">Transmembrane helix</keyword>
<evidence type="ECO:0000256" key="2">
    <source>
        <dbReference type="ARBA" id="ARBA00022553"/>
    </source>
</evidence>
<comment type="cofactor">
    <cofactor evidence="6">
        <name>FMN</name>
        <dbReference type="ChEBI" id="CHEBI:58210"/>
    </cofactor>
</comment>
<feature type="domain" description="FMN-binding" evidence="7">
    <location>
        <begin position="99"/>
        <end position="186"/>
    </location>
</feature>
<evidence type="ECO:0000259" key="7">
    <source>
        <dbReference type="SMART" id="SM00900"/>
    </source>
</evidence>
<organism evidence="8 9">
    <name type="scientific">Mariniflexile fucanivorans</name>
    <dbReference type="NCBI Taxonomy" id="264023"/>
    <lineage>
        <taxon>Bacteria</taxon>
        <taxon>Pseudomonadati</taxon>
        <taxon>Bacteroidota</taxon>
        <taxon>Flavobacteriia</taxon>
        <taxon>Flavobacteriales</taxon>
        <taxon>Flavobacteriaceae</taxon>
        <taxon>Mariniflexile</taxon>
    </lineage>
</organism>
<evidence type="ECO:0000313" key="9">
    <source>
        <dbReference type="Proteomes" id="UP000295455"/>
    </source>
</evidence>
<dbReference type="PANTHER" id="PTHR36118:SF1">
    <property type="entry name" value="ION-TRANSLOCATING OXIDOREDUCTASE COMPLEX SUBUNIT G"/>
    <property type="match status" value="1"/>
</dbReference>
<dbReference type="EMBL" id="SLUP01000001">
    <property type="protein sequence ID" value="TCL68771.1"/>
    <property type="molecule type" value="Genomic_DNA"/>
</dbReference>
<evidence type="ECO:0000313" key="8">
    <source>
        <dbReference type="EMBL" id="TCL68771.1"/>
    </source>
</evidence>
<comment type="subcellular location">
    <subcellularLocation>
        <location evidence="6">Cell membrane</location>
        <topology evidence="6">Single-pass membrane protein</topology>
    </subcellularLocation>
</comment>
<sequence>MSKKESSFLGMLLSLLIITVISGFSLGFVNDLTIAPKAKAKLEKKVNALKLVLPDFDNNPVEDMKLIKSEAVADSVEIYPAYLKNEFVGAAVIGTTDKGFSGLIKIMIGFKPTGEIENVVVLEQKETPGLGTKLTEDKFLQQFKGVNISTFKLKVKKDGGDVDALTGATISSRAFCDATQMAYDAFIKNNGSLIELKN</sequence>
<keyword evidence="4 6" id="KW-0288">FMN</keyword>
<comment type="subunit">
    <text evidence="6">The complex is composed of six subunits: RnfA, RnfB, RnfC, RnfD, RnfE and RnfG.</text>
</comment>
<comment type="function">
    <text evidence="6">Part of a membrane-bound complex that couples electron transfer with translocation of ions across the membrane.</text>
</comment>
<keyword evidence="6" id="KW-1278">Translocase</keyword>
<dbReference type="Proteomes" id="UP000295455">
    <property type="component" value="Unassembled WGS sequence"/>
</dbReference>
<dbReference type="OrthoDB" id="9794010at2"/>
<accession>A0A4R1RQS5</accession>
<gene>
    <name evidence="6" type="primary">rnfG</name>
    <name evidence="8" type="ORF">EV196_101192</name>
</gene>
<dbReference type="NCBIfam" id="TIGR01947">
    <property type="entry name" value="rnfG"/>
    <property type="match status" value="1"/>
</dbReference>
<name>A0A4R1RQS5_9FLAO</name>
<dbReference type="GO" id="GO:0009055">
    <property type="term" value="F:electron transfer activity"/>
    <property type="evidence" value="ECO:0007669"/>
    <property type="project" value="InterPro"/>
</dbReference>
<evidence type="ECO:0000256" key="1">
    <source>
        <dbReference type="ARBA" id="ARBA00022448"/>
    </source>
</evidence>
<dbReference type="GO" id="GO:0005886">
    <property type="term" value="C:plasma membrane"/>
    <property type="evidence" value="ECO:0007669"/>
    <property type="project" value="UniProtKB-SubCell"/>
</dbReference>
<keyword evidence="3 6" id="KW-0285">Flavoprotein</keyword>
<dbReference type="InterPro" id="IPR010209">
    <property type="entry name" value="Ion_transpt_RnfG/RsxG"/>
</dbReference>
<keyword evidence="6" id="KW-0812">Transmembrane</keyword>
<evidence type="ECO:0000256" key="3">
    <source>
        <dbReference type="ARBA" id="ARBA00022630"/>
    </source>
</evidence>
<dbReference type="AlphaFoldDB" id="A0A4R1RQS5"/>
<comment type="caution">
    <text evidence="8">The sequence shown here is derived from an EMBL/GenBank/DDBJ whole genome shotgun (WGS) entry which is preliminary data.</text>
</comment>
<evidence type="ECO:0000256" key="6">
    <source>
        <dbReference type="HAMAP-Rule" id="MF_00479"/>
    </source>
</evidence>
<evidence type="ECO:0000256" key="4">
    <source>
        <dbReference type="ARBA" id="ARBA00022643"/>
    </source>
</evidence>
<dbReference type="RefSeq" id="WP_132213958.1">
    <property type="nucleotide sequence ID" value="NZ_OX156936.1"/>
</dbReference>
<keyword evidence="6" id="KW-1003">Cell membrane</keyword>
<dbReference type="InterPro" id="IPR007329">
    <property type="entry name" value="FMN-bd"/>
</dbReference>
<dbReference type="PANTHER" id="PTHR36118">
    <property type="entry name" value="ION-TRANSLOCATING OXIDOREDUCTASE COMPLEX SUBUNIT G"/>
    <property type="match status" value="1"/>
</dbReference>
<dbReference type="Gene3D" id="3.90.1010.20">
    <property type="match status" value="1"/>
</dbReference>
<keyword evidence="9" id="KW-1185">Reference proteome</keyword>
<dbReference type="HAMAP" id="MF_00479">
    <property type="entry name" value="RsxG_RnfG"/>
    <property type="match status" value="1"/>
</dbReference>
<keyword evidence="2 6" id="KW-0597">Phosphoprotein</keyword>
<dbReference type="SMART" id="SM00900">
    <property type="entry name" value="FMN_bind"/>
    <property type="match status" value="1"/>
</dbReference>
<dbReference type="Pfam" id="PF04205">
    <property type="entry name" value="FMN_bind"/>
    <property type="match status" value="1"/>
</dbReference>
<keyword evidence="1 6" id="KW-0813">Transport</keyword>
<feature type="modified residue" description="FMN phosphoryl threonine" evidence="6">
    <location>
        <position position="169"/>
    </location>
</feature>
<keyword evidence="6" id="KW-0472">Membrane</keyword>
<keyword evidence="5 6" id="KW-0249">Electron transport</keyword>
<dbReference type="GO" id="GO:0022900">
    <property type="term" value="P:electron transport chain"/>
    <property type="evidence" value="ECO:0007669"/>
    <property type="project" value="UniProtKB-UniRule"/>
</dbReference>
<evidence type="ECO:0000256" key="5">
    <source>
        <dbReference type="ARBA" id="ARBA00022982"/>
    </source>
</evidence>
<comment type="similarity">
    <text evidence="6">Belongs to the RnfG family.</text>
</comment>
<dbReference type="PIRSF" id="PIRSF006091">
    <property type="entry name" value="E_trnsport_RnfG"/>
    <property type="match status" value="1"/>
</dbReference>
<reference evidence="8 9" key="1">
    <citation type="submission" date="2019-03" db="EMBL/GenBank/DDBJ databases">
        <title>Genomic Encyclopedia of Type Strains, Phase IV (KMG-IV): sequencing the most valuable type-strain genomes for metagenomic binning, comparative biology and taxonomic classification.</title>
        <authorList>
            <person name="Goeker M."/>
        </authorList>
    </citation>
    <scope>NUCLEOTIDE SEQUENCE [LARGE SCALE GENOMIC DNA]</scope>
    <source>
        <strain evidence="8 9">DSM 18792</strain>
    </source>
</reference>